<dbReference type="InParanoid" id="D8MA85"/>
<keyword evidence="3" id="KW-1185">Reference proteome</keyword>
<feature type="region of interest" description="Disordered" evidence="1">
    <location>
        <begin position="125"/>
        <end position="163"/>
    </location>
</feature>
<gene>
    <name evidence="2" type="ORF">GSBLH_T00006854001</name>
</gene>
<feature type="compositionally biased region" description="Polar residues" evidence="1">
    <location>
        <begin position="149"/>
        <end position="163"/>
    </location>
</feature>
<dbReference type="AlphaFoldDB" id="D8MA85"/>
<evidence type="ECO:0000256" key="1">
    <source>
        <dbReference type="SAM" id="MobiDB-lite"/>
    </source>
</evidence>
<feature type="compositionally biased region" description="Polar residues" evidence="1">
    <location>
        <begin position="14"/>
        <end position="29"/>
    </location>
</feature>
<dbReference type="GeneID" id="24922978"/>
<reference evidence="2" key="1">
    <citation type="submission" date="2010-02" db="EMBL/GenBank/DDBJ databases">
        <title>Sequencing and annotation of the Blastocystis hominis genome.</title>
        <authorList>
            <person name="Wincker P."/>
        </authorList>
    </citation>
    <scope>NUCLEOTIDE SEQUENCE</scope>
    <source>
        <strain evidence="2">Singapore isolate B</strain>
    </source>
</reference>
<sequence length="163" mass="16898">MSSGSYGPPGVGSRTSPATNAVGANTGTSPMGSMPNPYSGYNYMGMQYSYPSYGFESWLPVSLSRMVNSTSMYLNPYGMYYNPYQQPAMYYGYGYPQSTSQSAATTAASAQNMYSTSYGANSTVSSASSSVPPASGSTSTATASTNYSWSQPSGSTTSTMGGA</sequence>
<proteinExistence type="predicted"/>
<name>D8MA85_BLAHO</name>
<protein>
    <submittedName>
        <fullName evidence="2">Uncharacterized protein</fullName>
    </submittedName>
</protein>
<feature type="compositionally biased region" description="Low complexity" evidence="1">
    <location>
        <begin position="1"/>
        <end position="13"/>
    </location>
</feature>
<dbReference type="Proteomes" id="UP000008312">
    <property type="component" value="Unassembled WGS sequence"/>
</dbReference>
<dbReference type="EMBL" id="FN668689">
    <property type="protein sequence ID" value="CBK24974.2"/>
    <property type="molecule type" value="Genomic_DNA"/>
</dbReference>
<evidence type="ECO:0000313" key="2">
    <source>
        <dbReference type="EMBL" id="CBK24974.2"/>
    </source>
</evidence>
<evidence type="ECO:0000313" key="3">
    <source>
        <dbReference type="Proteomes" id="UP000008312"/>
    </source>
</evidence>
<dbReference type="RefSeq" id="XP_012899022.1">
    <property type="nucleotide sequence ID" value="XM_013043568.1"/>
</dbReference>
<organism evidence="2">
    <name type="scientific">Blastocystis hominis</name>
    <dbReference type="NCBI Taxonomy" id="12968"/>
    <lineage>
        <taxon>Eukaryota</taxon>
        <taxon>Sar</taxon>
        <taxon>Stramenopiles</taxon>
        <taxon>Bigyra</taxon>
        <taxon>Opalozoa</taxon>
        <taxon>Opalinata</taxon>
        <taxon>Blastocystidae</taxon>
        <taxon>Blastocystis</taxon>
    </lineage>
</organism>
<feature type="compositionally biased region" description="Low complexity" evidence="1">
    <location>
        <begin position="125"/>
        <end position="148"/>
    </location>
</feature>
<feature type="region of interest" description="Disordered" evidence="1">
    <location>
        <begin position="1"/>
        <end position="29"/>
    </location>
</feature>
<accession>D8MA85</accession>